<dbReference type="InterPro" id="IPR045339">
    <property type="entry name" value="DUF6534"/>
</dbReference>
<dbReference type="AlphaFoldDB" id="A0A427YSX5"/>
<keyword evidence="2" id="KW-0472">Membrane</keyword>
<feature type="region of interest" description="Disordered" evidence="1">
    <location>
        <begin position="310"/>
        <end position="361"/>
    </location>
</feature>
<feature type="compositionally biased region" description="Polar residues" evidence="1">
    <location>
        <begin position="323"/>
        <end position="348"/>
    </location>
</feature>
<keyword evidence="2" id="KW-1133">Transmembrane helix</keyword>
<feature type="transmembrane region" description="Helical" evidence="2">
    <location>
        <begin position="239"/>
        <end position="259"/>
    </location>
</feature>
<feature type="transmembrane region" description="Helical" evidence="2">
    <location>
        <begin position="125"/>
        <end position="151"/>
    </location>
</feature>
<feature type="compositionally biased region" description="Low complexity" evidence="1">
    <location>
        <begin position="349"/>
        <end position="361"/>
    </location>
</feature>
<dbReference type="Proteomes" id="UP000279259">
    <property type="component" value="Unassembled WGS sequence"/>
</dbReference>
<sequence>MSGFAQLAQILADPEAYNMTYAQAFETVAEAIIVPSKAIYLGPHIMGLLIGALQYGIVVVLFCVWVYHFAKTDSWLVRLIVVWLFVFATVAIGHMWFYIIDMLVRTPVSGFFAHRAFRLAGRSKASYLLLAIIGACMGLSAAGSIGVKIIVPHDYITATARQDRLNQIFVYCYYAGAMAADVIITVTIAVCLMRTRTGWSDTDRMINRILYLTIETQLPPTCLAIGFIIIYSHDNTSPLQAFFVAASQTYVITFLAVLVTRLKFTGRSDNSTNDNSYKNASLPQHTTVQITTDVYEEKHAYDSRAFKKSINRDGNELHPEHTLVNSDSESSQDYYPASNSSKVGLTQPASTSSLRSAAAAS</sequence>
<feature type="transmembrane region" description="Helical" evidence="2">
    <location>
        <begin position="80"/>
        <end position="104"/>
    </location>
</feature>
<protein>
    <recommendedName>
        <fullName evidence="3">DUF6534 domain-containing protein</fullName>
    </recommendedName>
</protein>
<dbReference type="PANTHER" id="PTHR40465:SF1">
    <property type="entry name" value="DUF6534 DOMAIN-CONTAINING PROTEIN"/>
    <property type="match status" value="1"/>
</dbReference>
<dbReference type="PANTHER" id="PTHR40465">
    <property type="entry name" value="CHROMOSOME 1, WHOLE GENOME SHOTGUN SEQUENCE"/>
    <property type="match status" value="1"/>
</dbReference>
<keyword evidence="2" id="KW-0812">Transmembrane</keyword>
<dbReference type="EMBL" id="RSCD01000002">
    <property type="protein sequence ID" value="RSH94234.1"/>
    <property type="molecule type" value="Genomic_DNA"/>
</dbReference>
<accession>A0A427YSX5</accession>
<feature type="compositionally biased region" description="Basic and acidic residues" evidence="1">
    <location>
        <begin position="310"/>
        <end position="321"/>
    </location>
</feature>
<organism evidence="4 5">
    <name type="scientific">Saitozyma podzolica</name>
    <dbReference type="NCBI Taxonomy" id="1890683"/>
    <lineage>
        <taxon>Eukaryota</taxon>
        <taxon>Fungi</taxon>
        <taxon>Dikarya</taxon>
        <taxon>Basidiomycota</taxon>
        <taxon>Agaricomycotina</taxon>
        <taxon>Tremellomycetes</taxon>
        <taxon>Tremellales</taxon>
        <taxon>Trimorphomycetaceae</taxon>
        <taxon>Saitozyma</taxon>
    </lineage>
</organism>
<gene>
    <name evidence="4" type="ORF">EHS25_004037</name>
</gene>
<evidence type="ECO:0000313" key="5">
    <source>
        <dbReference type="Proteomes" id="UP000279259"/>
    </source>
</evidence>
<dbReference type="OrthoDB" id="2562493at2759"/>
<dbReference type="Pfam" id="PF20152">
    <property type="entry name" value="DUF6534"/>
    <property type="match status" value="1"/>
</dbReference>
<keyword evidence="5" id="KW-1185">Reference proteome</keyword>
<reference evidence="4 5" key="1">
    <citation type="submission" date="2018-11" db="EMBL/GenBank/DDBJ databases">
        <title>Genome sequence of Saitozyma podzolica DSM 27192.</title>
        <authorList>
            <person name="Aliyu H."/>
            <person name="Gorte O."/>
            <person name="Ochsenreither K."/>
        </authorList>
    </citation>
    <scope>NUCLEOTIDE SEQUENCE [LARGE SCALE GENOMIC DNA]</scope>
    <source>
        <strain evidence="4 5">DSM 27192</strain>
    </source>
</reference>
<proteinExistence type="predicted"/>
<feature type="transmembrane region" description="Helical" evidence="2">
    <location>
        <begin position="45"/>
        <end position="68"/>
    </location>
</feature>
<comment type="caution">
    <text evidence="4">The sequence shown here is derived from an EMBL/GenBank/DDBJ whole genome shotgun (WGS) entry which is preliminary data.</text>
</comment>
<feature type="transmembrane region" description="Helical" evidence="2">
    <location>
        <begin position="209"/>
        <end position="233"/>
    </location>
</feature>
<feature type="transmembrane region" description="Helical" evidence="2">
    <location>
        <begin position="171"/>
        <end position="193"/>
    </location>
</feature>
<evidence type="ECO:0000256" key="2">
    <source>
        <dbReference type="SAM" id="Phobius"/>
    </source>
</evidence>
<evidence type="ECO:0000259" key="3">
    <source>
        <dbReference type="Pfam" id="PF20152"/>
    </source>
</evidence>
<evidence type="ECO:0000256" key="1">
    <source>
        <dbReference type="SAM" id="MobiDB-lite"/>
    </source>
</evidence>
<name>A0A427YSX5_9TREE</name>
<feature type="domain" description="DUF6534" evidence="3">
    <location>
        <begin position="177"/>
        <end position="261"/>
    </location>
</feature>
<evidence type="ECO:0000313" key="4">
    <source>
        <dbReference type="EMBL" id="RSH94234.1"/>
    </source>
</evidence>